<comment type="caution">
    <text evidence="1">The sequence shown here is derived from an EMBL/GenBank/DDBJ whole genome shotgun (WGS) entry which is preliminary data.</text>
</comment>
<evidence type="ECO:0000313" key="2">
    <source>
        <dbReference type="Proteomes" id="UP001199106"/>
    </source>
</evidence>
<organism evidence="1 2">
    <name type="scientific">Alternaria panax</name>
    <dbReference type="NCBI Taxonomy" id="48097"/>
    <lineage>
        <taxon>Eukaryota</taxon>
        <taxon>Fungi</taxon>
        <taxon>Dikarya</taxon>
        <taxon>Ascomycota</taxon>
        <taxon>Pezizomycotina</taxon>
        <taxon>Dothideomycetes</taxon>
        <taxon>Pleosporomycetidae</taxon>
        <taxon>Pleosporales</taxon>
        <taxon>Pleosporineae</taxon>
        <taxon>Pleosporaceae</taxon>
        <taxon>Alternaria</taxon>
        <taxon>Alternaria sect. Panax</taxon>
    </lineage>
</organism>
<dbReference type="Proteomes" id="UP001199106">
    <property type="component" value="Unassembled WGS sequence"/>
</dbReference>
<evidence type="ECO:0000313" key="1">
    <source>
        <dbReference type="EMBL" id="KAG9195011.1"/>
    </source>
</evidence>
<gene>
    <name evidence="1" type="ORF">G6011_00131</name>
</gene>
<proteinExistence type="predicted"/>
<sequence>MSELVDLLTELITTIGLFSNASDGGTLRLVNKELQEKMPRIFCLLFKTVKVSLTGISIETLSIAVWCENIAGTINHLIIGTETLDQYCRAQTSLPDAFNTM</sequence>
<protein>
    <submittedName>
        <fullName evidence="1">Uncharacterized protein</fullName>
    </submittedName>
</protein>
<keyword evidence="2" id="KW-1185">Reference proteome</keyword>
<dbReference type="EMBL" id="JAANER010000001">
    <property type="protein sequence ID" value="KAG9195011.1"/>
    <property type="molecule type" value="Genomic_DNA"/>
</dbReference>
<name>A0AAD4IHL7_9PLEO</name>
<reference evidence="1" key="1">
    <citation type="submission" date="2021-07" db="EMBL/GenBank/DDBJ databases">
        <title>Genome Resource of American Ginseng Black Spot Pathogen Alternaria panax.</title>
        <authorList>
            <person name="Qiu C."/>
            <person name="Wang W."/>
            <person name="Liu Z."/>
        </authorList>
    </citation>
    <scope>NUCLEOTIDE SEQUENCE</scope>
    <source>
        <strain evidence="1">BNCC115425</strain>
    </source>
</reference>
<dbReference type="AlphaFoldDB" id="A0AAD4IHL7"/>
<accession>A0AAD4IHL7</accession>